<keyword evidence="2 5" id="KW-0812">Transmembrane</keyword>
<feature type="transmembrane region" description="Helical" evidence="5">
    <location>
        <begin position="193"/>
        <end position="213"/>
    </location>
</feature>
<keyword evidence="3 5" id="KW-1133">Transmembrane helix</keyword>
<evidence type="ECO:0000256" key="3">
    <source>
        <dbReference type="ARBA" id="ARBA00022989"/>
    </source>
</evidence>
<evidence type="ECO:0000313" key="6">
    <source>
        <dbReference type="EMBL" id="CAI5453347.1"/>
    </source>
</evidence>
<dbReference type="SUPFAM" id="SSF103473">
    <property type="entry name" value="MFS general substrate transporter"/>
    <property type="match status" value="1"/>
</dbReference>
<organism evidence="6 7">
    <name type="scientific">Caenorhabditis angaria</name>
    <dbReference type="NCBI Taxonomy" id="860376"/>
    <lineage>
        <taxon>Eukaryota</taxon>
        <taxon>Metazoa</taxon>
        <taxon>Ecdysozoa</taxon>
        <taxon>Nematoda</taxon>
        <taxon>Chromadorea</taxon>
        <taxon>Rhabditida</taxon>
        <taxon>Rhabditina</taxon>
        <taxon>Rhabditomorpha</taxon>
        <taxon>Rhabditoidea</taxon>
        <taxon>Rhabditidae</taxon>
        <taxon>Peloderinae</taxon>
        <taxon>Caenorhabditis</taxon>
    </lineage>
</organism>
<feature type="transmembrane region" description="Helical" evidence="5">
    <location>
        <begin position="66"/>
        <end position="83"/>
    </location>
</feature>
<dbReference type="OrthoDB" id="422206at2759"/>
<feature type="transmembrane region" description="Helical" evidence="5">
    <location>
        <begin position="345"/>
        <end position="364"/>
    </location>
</feature>
<dbReference type="GO" id="GO:0016020">
    <property type="term" value="C:membrane"/>
    <property type="evidence" value="ECO:0007669"/>
    <property type="project" value="UniProtKB-SubCell"/>
</dbReference>
<feature type="transmembrane region" description="Helical" evidence="5">
    <location>
        <begin position="314"/>
        <end position="333"/>
    </location>
</feature>
<reference evidence="6" key="1">
    <citation type="submission" date="2022-11" db="EMBL/GenBank/DDBJ databases">
        <authorList>
            <person name="Kikuchi T."/>
        </authorList>
    </citation>
    <scope>NUCLEOTIDE SEQUENCE</scope>
    <source>
        <strain evidence="6">PS1010</strain>
    </source>
</reference>
<accession>A0A9P1IY24</accession>
<feature type="transmembrane region" description="Helical" evidence="5">
    <location>
        <begin position="416"/>
        <end position="436"/>
    </location>
</feature>
<dbReference type="Gene3D" id="1.20.1250.20">
    <property type="entry name" value="MFS general substrate transporter like domains"/>
    <property type="match status" value="2"/>
</dbReference>
<dbReference type="InterPro" id="IPR049680">
    <property type="entry name" value="FLVCR1-2_SLC49-like"/>
</dbReference>
<evidence type="ECO:0000256" key="5">
    <source>
        <dbReference type="SAM" id="Phobius"/>
    </source>
</evidence>
<dbReference type="Pfam" id="PF07690">
    <property type="entry name" value="MFS_1"/>
    <property type="match status" value="1"/>
</dbReference>
<feature type="transmembrane region" description="Helical" evidence="5">
    <location>
        <begin position="161"/>
        <end position="181"/>
    </location>
</feature>
<evidence type="ECO:0000313" key="7">
    <source>
        <dbReference type="Proteomes" id="UP001152747"/>
    </source>
</evidence>
<evidence type="ECO:0000256" key="2">
    <source>
        <dbReference type="ARBA" id="ARBA00022692"/>
    </source>
</evidence>
<feature type="transmembrane region" description="Helical" evidence="5">
    <location>
        <begin position="250"/>
        <end position="271"/>
    </location>
</feature>
<dbReference type="Proteomes" id="UP001152747">
    <property type="component" value="Unassembled WGS sequence"/>
</dbReference>
<dbReference type="PANTHER" id="PTHR10924:SF8">
    <property type="entry name" value="MFS DOMAIN-CONTAINING PROTEIN-RELATED"/>
    <property type="match status" value="1"/>
</dbReference>
<dbReference type="GO" id="GO:0022857">
    <property type="term" value="F:transmembrane transporter activity"/>
    <property type="evidence" value="ECO:0007669"/>
    <property type="project" value="InterPro"/>
</dbReference>
<dbReference type="EMBL" id="CANHGI010000005">
    <property type="protein sequence ID" value="CAI5453347.1"/>
    <property type="molecule type" value="Genomic_DNA"/>
</dbReference>
<keyword evidence="7" id="KW-1185">Reference proteome</keyword>
<keyword evidence="4 5" id="KW-0472">Membrane</keyword>
<dbReference type="InterPro" id="IPR036259">
    <property type="entry name" value="MFS_trans_sf"/>
</dbReference>
<evidence type="ECO:0000256" key="4">
    <source>
        <dbReference type="ARBA" id="ARBA00023136"/>
    </source>
</evidence>
<dbReference type="PANTHER" id="PTHR10924">
    <property type="entry name" value="MAJOR FACILITATOR SUPERFAMILY PROTEIN-RELATED"/>
    <property type="match status" value="1"/>
</dbReference>
<feature type="transmembrane region" description="Helical" evidence="5">
    <location>
        <begin position="90"/>
        <end position="111"/>
    </location>
</feature>
<gene>
    <name evidence="6" type="ORF">CAMP_LOCUS15984</name>
</gene>
<feature type="transmembrane region" description="Helical" evidence="5">
    <location>
        <begin position="283"/>
        <end position="302"/>
    </location>
</feature>
<dbReference type="InterPro" id="IPR011701">
    <property type="entry name" value="MFS"/>
</dbReference>
<comment type="subcellular location">
    <subcellularLocation>
        <location evidence="1">Membrane</location>
        <topology evidence="1">Multi-pass membrane protein</topology>
    </subcellularLocation>
</comment>
<proteinExistence type="predicted"/>
<feature type="transmembrane region" description="Helical" evidence="5">
    <location>
        <begin position="123"/>
        <end position="141"/>
    </location>
</feature>
<comment type="caution">
    <text evidence="6">The sequence shown here is derived from an EMBL/GenBank/DDBJ whole genome shotgun (WGS) entry which is preliminary data.</text>
</comment>
<evidence type="ECO:0000256" key="1">
    <source>
        <dbReference type="ARBA" id="ARBA00004141"/>
    </source>
</evidence>
<dbReference type="AlphaFoldDB" id="A0A9P1IY24"/>
<name>A0A9P1IY24_9PELO</name>
<evidence type="ECO:0008006" key="8">
    <source>
        <dbReference type="Google" id="ProtNLM"/>
    </source>
</evidence>
<sequence>MESQKEVQYIAYKERWLILSVCCLLALSNATQWMSLMAIAGQVNTYYRGGSQDSTTVYDVAFIENQIFQLVCFFTGFAGMWITDNWGVKVSCLMGTTINLIGASVRFGASFPQIKNMIVRETALHIGSFIAALSQGFFLVLPSKIAECWFPQDQRAIANVLSFVANPAGVALGTIIPSLIFSPTLDKDSNLPGFYTFGMLLLALLPFILALFIRRKLPPTPPSVSASKADHKCETGFIGSIIECLTTFQFVILLINFSLAFSVLWSLMISLEEPLISRKYQLQGYPTAVAAIIGTISSLIAGHVADKTQAFKEIIRCCAFGFALSVITLRLWIEKERNFGVMDDVVVLVLCGFCGAFSIPQFPIGVELGVEATFPILEATSSGVLVVFGSGFLVLIPILQNTLKKYPILYEENWKFPLDVLCGLAVFAFILSVTLLRPTYRRLELEHTKIASPETTQSSISVTEKRDDSEKLE</sequence>
<protein>
    <recommendedName>
        <fullName evidence="8">Major facilitator superfamily (MFS) profile domain-containing protein</fullName>
    </recommendedName>
</protein>
<feature type="transmembrane region" description="Helical" evidence="5">
    <location>
        <begin position="376"/>
        <end position="396"/>
    </location>
</feature>